<reference evidence="1" key="2">
    <citation type="submission" date="2015-06" db="UniProtKB">
        <authorList>
            <consortium name="EnsemblPlants"/>
        </authorList>
    </citation>
    <scope>IDENTIFICATION</scope>
    <source>
        <strain evidence="1">DM1-3 516 R44</strain>
    </source>
</reference>
<proteinExistence type="predicted"/>
<sequence length="411" mass="46921">MTIEGEYRHIPGYWEWTENILGSSQEVFGTAQIYDVIYASLFTYDRNSDILQAFCDALCPKTNTLLTYVGKLSIYLWDLHTLGGLPIWDSLNEEVVSEAKELVGSVEKRTKYIPRTCEYLFAAFHHLRGVNQEVSFSRSDYQSWWKKTHEKFLDEHLQALVDVARPIPVVHLEGSGEVCKNKVLNTGMPSPLGVKVPRKRKIKSQLPSVAPKRKTPTQAAYVSKRLLKVEKGPPYVSWDEVKDDLGYEAHKHPPPAMSVCNGKKVILDAQKDFISSLWNVIRGKISRSDVDSASSLRHEIQPQKELFVAVGERLTNAMFEEQDKVEEVSTLRQSPDNMKKEIRALCKRVQDLKFLLTAVEDEVEGAKLATLFSTQEFDACFDADLTNDLRQKKEHLEAMHQELINYKLCLD</sequence>
<dbReference type="AlphaFoldDB" id="M1DU21"/>
<evidence type="ECO:0000313" key="1">
    <source>
        <dbReference type="EnsemblPlants" id="PGSC0003DMT400094395"/>
    </source>
</evidence>
<accession>M1DU21</accession>
<organism evidence="1 2">
    <name type="scientific">Solanum tuberosum</name>
    <name type="common">Potato</name>
    <dbReference type="NCBI Taxonomy" id="4113"/>
    <lineage>
        <taxon>Eukaryota</taxon>
        <taxon>Viridiplantae</taxon>
        <taxon>Streptophyta</taxon>
        <taxon>Embryophyta</taxon>
        <taxon>Tracheophyta</taxon>
        <taxon>Spermatophyta</taxon>
        <taxon>Magnoliopsida</taxon>
        <taxon>eudicotyledons</taxon>
        <taxon>Gunneridae</taxon>
        <taxon>Pentapetalae</taxon>
        <taxon>asterids</taxon>
        <taxon>lamiids</taxon>
        <taxon>Solanales</taxon>
        <taxon>Solanaceae</taxon>
        <taxon>Solanoideae</taxon>
        <taxon>Solaneae</taxon>
        <taxon>Solanum</taxon>
    </lineage>
</organism>
<evidence type="ECO:0008006" key="3">
    <source>
        <dbReference type="Google" id="ProtNLM"/>
    </source>
</evidence>
<dbReference type="InParanoid" id="M1DU21"/>
<dbReference type="PANTHER" id="PTHR36607:SF23">
    <property type="entry name" value="AMINOTRANSFERASE-LIKE PLANT MOBILE DOMAIN-CONTAINING PROTEIN"/>
    <property type="match status" value="1"/>
</dbReference>
<dbReference type="OMA" id="WEWTENI"/>
<keyword evidence="2" id="KW-1185">Reference proteome</keyword>
<evidence type="ECO:0000313" key="2">
    <source>
        <dbReference type="Proteomes" id="UP000011115"/>
    </source>
</evidence>
<dbReference type="PANTHER" id="PTHR36607">
    <property type="entry name" value="1,2-DIHYDROXY-3-KETO-5-METHYLTHIOPENTENE DIOXYGENASE 4"/>
    <property type="match status" value="1"/>
</dbReference>
<reference evidence="2" key="1">
    <citation type="journal article" date="2011" name="Nature">
        <title>Genome sequence and analysis of the tuber crop potato.</title>
        <authorList>
            <consortium name="The Potato Genome Sequencing Consortium"/>
        </authorList>
    </citation>
    <scope>NUCLEOTIDE SEQUENCE [LARGE SCALE GENOMIC DNA]</scope>
    <source>
        <strain evidence="2">cv. DM1-3 516 R44</strain>
    </source>
</reference>
<dbReference type="EnsemblPlants" id="PGSC0003DMT400094395">
    <property type="protein sequence ID" value="PGSC0003DMT400094395"/>
    <property type="gene ID" value="PGSC0003DMG400043966"/>
</dbReference>
<protein>
    <recommendedName>
        <fullName evidence="3">Aminotransferase-like plant mobile domain-containing protein</fullName>
    </recommendedName>
</protein>
<dbReference type="eggNOG" id="ENOG502SB7U">
    <property type="taxonomic scope" value="Eukaryota"/>
</dbReference>
<dbReference type="HOGENOM" id="CLU_669779_0_0_1"/>
<name>M1DU21_SOLTU</name>
<dbReference type="Proteomes" id="UP000011115">
    <property type="component" value="Unassembled WGS sequence"/>
</dbReference>
<dbReference type="STRING" id="4113.M1DU21"/>
<dbReference type="PaxDb" id="4113-PGSC0003DMT400094395"/>
<dbReference type="Gramene" id="PGSC0003DMT400094395">
    <property type="protein sequence ID" value="PGSC0003DMT400094395"/>
    <property type="gene ID" value="PGSC0003DMG400043966"/>
</dbReference>